<feature type="transmembrane region" description="Helical" evidence="2">
    <location>
        <begin position="383"/>
        <end position="404"/>
    </location>
</feature>
<dbReference type="InterPro" id="IPR011701">
    <property type="entry name" value="MFS"/>
</dbReference>
<keyword evidence="4" id="KW-1185">Reference proteome</keyword>
<dbReference type="Gene3D" id="1.20.1250.20">
    <property type="entry name" value="MFS general substrate transporter like domains"/>
    <property type="match status" value="2"/>
</dbReference>
<evidence type="ECO:0000313" key="4">
    <source>
        <dbReference type="Proteomes" id="UP000492821"/>
    </source>
</evidence>
<feature type="transmembrane region" description="Helical" evidence="2">
    <location>
        <begin position="416"/>
        <end position="441"/>
    </location>
</feature>
<dbReference type="SUPFAM" id="SSF103473">
    <property type="entry name" value="MFS general substrate transporter"/>
    <property type="match status" value="1"/>
</dbReference>
<dbReference type="PROSITE" id="PS50850">
    <property type="entry name" value="MFS"/>
    <property type="match status" value="1"/>
</dbReference>
<dbReference type="AlphaFoldDB" id="A0A7E4VEQ9"/>
<feature type="transmembrane region" description="Helical" evidence="2">
    <location>
        <begin position="232"/>
        <end position="250"/>
    </location>
</feature>
<dbReference type="WBParaSite" id="Pan_g20023.t1">
    <property type="protein sequence ID" value="Pan_g20023.t1"/>
    <property type="gene ID" value="Pan_g20023"/>
</dbReference>
<evidence type="ECO:0000256" key="2">
    <source>
        <dbReference type="SAM" id="Phobius"/>
    </source>
</evidence>
<reference evidence="5" key="2">
    <citation type="submission" date="2020-10" db="UniProtKB">
        <authorList>
            <consortium name="WormBaseParasite"/>
        </authorList>
    </citation>
    <scope>IDENTIFICATION</scope>
</reference>
<keyword evidence="2" id="KW-0812">Transmembrane</keyword>
<keyword evidence="2" id="KW-0472">Membrane</keyword>
<feature type="transmembrane region" description="Helical" evidence="2">
    <location>
        <begin position="171"/>
        <end position="191"/>
    </location>
</feature>
<keyword evidence="2" id="KW-1133">Transmembrane helix</keyword>
<dbReference type="PANTHER" id="PTHR45757">
    <property type="entry name" value="PROTEIN CBG23364-RELATED"/>
    <property type="match status" value="1"/>
</dbReference>
<name>A0A7E4VEQ9_PANRE</name>
<organism evidence="4 5">
    <name type="scientific">Panagrellus redivivus</name>
    <name type="common">Microworm</name>
    <dbReference type="NCBI Taxonomy" id="6233"/>
    <lineage>
        <taxon>Eukaryota</taxon>
        <taxon>Metazoa</taxon>
        <taxon>Ecdysozoa</taxon>
        <taxon>Nematoda</taxon>
        <taxon>Chromadorea</taxon>
        <taxon>Rhabditida</taxon>
        <taxon>Tylenchina</taxon>
        <taxon>Panagrolaimomorpha</taxon>
        <taxon>Panagrolaimoidea</taxon>
        <taxon>Panagrolaimidae</taxon>
        <taxon>Panagrellus</taxon>
    </lineage>
</organism>
<evidence type="ECO:0000259" key="3">
    <source>
        <dbReference type="PROSITE" id="PS50850"/>
    </source>
</evidence>
<evidence type="ECO:0000313" key="5">
    <source>
        <dbReference type="WBParaSite" id="Pan_g20023.t1"/>
    </source>
</evidence>
<feature type="transmembrane region" description="Helical" evidence="2">
    <location>
        <begin position="447"/>
        <end position="471"/>
    </location>
</feature>
<dbReference type="PANTHER" id="PTHR45757:SF23">
    <property type="entry name" value="MAJOR FACILITATOR SUPERFAMILY (MFS) PROFILE DOMAIN-CONTAINING PROTEIN"/>
    <property type="match status" value="1"/>
</dbReference>
<dbReference type="GO" id="GO:0016020">
    <property type="term" value="C:membrane"/>
    <property type="evidence" value="ECO:0007669"/>
    <property type="project" value="UniProtKB-SubCell"/>
</dbReference>
<protein>
    <submittedName>
        <fullName evidence="5">MFS domain-containing protein</fullName>
    </submittedName>
</protein>
<dbReference type="GO" id="GO:0022857">
    <property type="term" value="F:transmembrane transporter activity"/>
    <property type="evidence" value="ECO:0007669"/>
    <property type="project" value="InterPro"/>
</dbReference>
<dbReference type="Proteomes" id="UP000492821">
    <property type="component" value="Unassembled WGS sequence"/>
</dbReference>
<sequence length="515" mass="55815">MRPYFTVTMPSSPKDAYNSVPTTAFPESPDLIIDQVDPLLNTQRRPRASIDCLRWILAVLLLIVLSALWGNIIAFNFSLVCAVPSNSPNYLSFLPQETSVRLRFLAYEQAALTIVVAVTALIGTIGVLYALPRYGIRLVLIPLALLSALVTSCLPSAMIRGFWPTLIMRGLQGFGLAAIVPVIGVFSTKWSTPTTIGTVISGLFAYFQLAPILVLPLSGAICGSGLGWEGILYVQAGICVFCAAAFGIVFRESPDFHPLLQLDPVSTTETPSPPTPYKSIFKTPSVWAIWLAGAGYFLVLNSIFLFAPHYLHHVHGFSATKAGLLATIPPLIELIVKVAAEFGGEKIHRIGVTCRLRLFNSIAFFGSALLLLVLSFMSIHHSFICYSILVASTGVLGLAAGGFLRAVAIVSRQFSHFVTGVMAIGAITTLLLSPILVHGIAPTDNPIAWRIVFWILGAILVLTNTIFISFVNGRPATWTRSHRFSTRPPSTRTLIRTYSLTHCNSKSSSESTVIN</sequence>
<feature type="domain" description="Major facilitator superfamily (MFS) profile" evidence="3">
    <location>
        <begin position="62"/>
        <end position="475"/>
    </location>
</feature>
<feature type="transmembrane region" description="Helical" evidence="2">
    <location>
        <begin position="138"/>
        <end position="159"/>
    </location>
</feature>
<evidence type="ECO:0000256" key="1">
    <source>
        <dbReference type="ARBA" id="ARBA00004141"/>
    </source>
</evidence>
<reference evidence="4" key="1">
    <citation type="journal article" date="2013" name="Genetics">
        <title>The draft genome and transcriptome of Panagrellus redivivus are shaped by the harsh demands of a free-living lifestyle.</title>
        <authorList>
            <person name="Srinivasan J."/>
            <person name="Dillman A.R."/>
            <person name="Macchietto M.G."/>
            <person name="Heikkinen L."/>
            <person name="Lakso M."/>
            <person name="Fracchia K.M."/>
            <person name="Antoshechkin I."/>
            <person name="Mortazavi A."/>
            <person name="Wong G."/>
            <person name="Sternberg P.W."/>
        </authorList>
    </citation>
    <scope>NUCLEOTIDE SEQUENCE [LARGE SCALE GENOMIC DNA]</scope>
    <source>
        <strain evidence="4">MT8872</strain>
    </source>
</reference>
<feature type="transmembrane region" description="Helical" evidence="2">
    <location>
        <begin position="356"/>
        <end position="377"/>
    </location>
</feature>
<comment type="subcellular location">
    <subcellularLocation>
        <location evidence="1">Membrane</location>
        <topology evidence="1">Multi-pass membrane protein</topology>
    </subcellularLocation>
</comment>
<dbReference type="InterPro" id="IPR020846">
    <property type="entry name" value="MFS_dom"/>
</dbReference>
<accession>A0A7E4VEQ9</accession>
<dbReference type="InterPro" id="IPR036259">
    <property type="entry name" value="MFS_trans_sf"/>
</dbReference>
<feature type="transmembrane region" description="Helical" evidence="2">
    <location>
        <begin position="110"/>
        <end position="131"/>
    </location>
</feature>
<proteinExistence type="predicted"/>
<feature type="transmembrane region" description="Helical" evidence="2">
    <location>
        <begin position="55"/>
        <end position="79"/>
    </location>
</feature>
<feature type="transmembrane region" description="Helical" evidence="2">
    <location>
        <begin position="203"/>
        <end position="226"/>
    </location>
</feature>
<feature type="transmembrane region" description="Helical" evidence="2">
    <location>
        <begin position="323"/>
        <end position="344"/>
    </location>
</feature>
<feature type="transmembrane region" description="Helical" evidence="2">
    <location>
        <begin position="287"/>
        <end position="311"/>
    </location>
</feature>
<dbReference type="Pfam" id="PF07690">
    <property type="entry name" value="MFS_1"/>
    <property type="match status" value="1"/>
</dbReference>